<evidence type="ECO:0000259" key="2">
    <source>
        <dbReference type="Pfam" id="PF07971"/>
    </source>
</evidence>
<dbReference type="GeneID" id="63842205"/>
<evidence type="ECO:0000256" key="1">
    <source>
        <dbReference type="SAM" id="SignalP"/>
    </source>
</evidence>
<dbReference type="GO" id="GO:0000224">
    <property type="term" value="F:peptide-N4-(N-acetyl-beta-glucosaminyl)asparagine amidase activity"/>
    <property type="evidence" value="ECO:0007669"/>
    <property type="project" value="TreeGrafter"/>
</dbReference>
<reference evidence="4" key="1">
    <citation type="journal article" date="2020" name="Phytopathology">
        <title>Genome sequence of the chestnut blight fungus Cryphonectria parasitica EP155: A fundamental resource for an archetypical invasive plant pathogen.</title>
        <authorList>
            <person name="Crouch J.A."/>
            <person name="Dawe A."/>
            <person name="Aerts A."/>
            <person name="Barry K."/>
            <person name="Churchill A.C.L."/>
            <person name="Grimwood J."/>
            <person name="Hillman B."/>
            <person name="Milgroom M.G."/>
            <person name="Pangilinan J."/>
            <person name="Smith M."/>
            <person name="Salamov A."/>
            <person name="Schmutz J."/>
            <person name="Yadav J."/>
            <person name="Grigoriev I.V."/>
            <person name="Nuss D."/>
        </authorList>
    </citation>
    <scope>NUCLEOTIDE SEQUENCE</scope>
    <source>
        <strain evidence="4">EP155</strain>
    </source>
</reference>
<dbReference type="InterPro" id="IPR041371">
    <property type="entry name" value="GH92_N"/>
</dbReference>
<dbReference type="Pfam" id="PF17678">
    <property type="entry name" value="Glyco_hydro_92N"/>
    <property type="match status" value="1"/>
</dbReference>
<dbReference type="GO" id="GO:0030246">
    <property type="term" value="F:carbohydrate binding"/>
    <property type="evidence" value="ECO:0007669"/>
    <property type="project" value="InterPro"/>
</dbReference>
<feature type="domain" description="Glycosyl hydrolase family 92 N-terminal" evidence="3">
    <location>
        <begin position="39"/>
        <end position="297"/>
    </location>
</feature>
<accession>A0A9P4YEL1</accession>
<dbReference type="GO" id="GO:0006516">
    <property type="term" value="P:glycoprotein catabolic process"/>
    <property type="evidence" value="ECO:0007669"/>
    <property type="project" value="TreeGrafter"/>
</dbReference>
<dbReference type="PROSITE" id="PS51257">
    <property type="entry name" value="PROKAR_LIPOPROTEIN"/>
    <property type="match status" value="1"/>
</dbReference>
<dbReference type="RefSeq" id="XP_040782404.1">
    <property type="nucleotide sequence ID" value="XM_040925076.1"/>
</dbReference>
<dbReference type="InterPro" id="IPR050883">
    <property type="entry name" value="PNGase"/>
</dbReference>
<name>A0A9P4YEL1_CRYP1</name>
<dbReference type="Gene3D" id="2.70.98.10">
    <property type="match status" value="1"/>
</dbReference>
<comment type="caution">
    <text evidence="4">The sequence shown here is derived from an EMBL/GenBank/DDBJ whole genome shotgun (WGS) entry which is preliminary data.</text>
</comment>
<sequence>MVSHRRRRSTKPLALASSILALSCSHLISAAEAARLSDYVDLLIGTEGPTPGSGIAGGNTFPGAARPWQMAKVGIDTSYMGLGDLAIDCNAGYSPLGNVTGVSMMHVTGTGGNPTYGLISQMPLLGTLSSVNLADNNTYSQNRSLVSETAAVGVFSTTLLDGIKIDVTASNHTGIIRYTFPSSSLSTSNVSTFETMGTTASTTSQMNANDAHIFIDLTHVLPAQNPTTQSYTQQFIRGDLHVRPGSSSNSSTSSSSYYGSVTYAGGWVNAEEAKYFFCANFSVPSGSKLVPTNAYVQPVGFNRVEGAGTLSWPFDLFAPASDRPLVQSSMDIRSGPGNRMGLGALFSWAQTTTEGSALGNATAVLESRVGISHMSVESACGYIEREIPSTTTFEDVVEQVKQDWESNVLSAVEVVDDGSETSQNSTLKKMLYTALYQTALMPTDKTGENPIWTSNESYPYYDDHYTLWDTYRTLLPLYHLLFTNTYSRVVRGLINIFSFEGFLPAGRAANWNGRVQGGTHADLVLGDAFVKSVLSPVAPSSNNNATSTNITTTGLGELGDIDWDEAYRAMVKDAEVLPVRNADSVAFDGATKEGRGALDDYLHLKYITRNHTRSISRGLEYPQDDFALWAVAKGLNRSAEAQARYLDRAGWWENQWNPEGNTSLAVNGSESANTTFTGFAGPRNADGSFNFTNYNPVVCIPSCGWGDDIYEARVWETSFTAAPHDMSRVIHLMGGDEAFVRRLDASFIPGLADAGTGDANNDAGTALFNPGNEPSFPMPFLYNYVPGHHWKTVNQTRAVVDAFYSDARDGYPGNTDAGALPSWLVWNLLGVYPVAGQALYLLGAPRFSSLRVKLFAGTGLERTLVIRADGLAEDRVYPQRVTLDGVALDRAWLSHGELVGAEELVFEMGSEPVAWDVGERPWSLSGWS</sequence>
<dbReference type="FunFam" id="1.20.1050.60:FF:000002">
    <property type="entry name" value="Glycosyl hydrolase family 92"/>
    <property type="match status" value="1"/>
</dbReference>
<keyword evidence="4" id="KW-0378">Hydrolase</keyword>
<feature type="domain" description="Glycosyl hydrolase family 92" evidence="2">
    <location>
        <begin position="379"/>
        <end position="910"/>
    </location>
</feature>
<dbReference type="EMBL" id="MU032344">
    <property type="protein sequence ID" value="KAF3771443.1"/>
    <property type="molecule type" value="Genomic_DNA"/>
</dbReference>
<gene>
    <name evidence="4" type="ORF">M406DRAFT_67638</name>
</gene>
<dbReference type="Gene3D" id="1.20.1050.60">
    <property type="entry name" value="alpha-1,2-mannosidase"/>
    <property type="match status" value="1"/>
</dbReference>
<evidence type="ECO:0000313" key="4">
    <source>
        <dbReference type="EMBL" id="KAF3771443.1"/>
    </source>
</evidence>
<dbReference type="Pfam" id="PF07971">
    <property type="entry name" value="Glyco_hydro_92"/>
    <property type="match status" value="1"/>
</dbReference>
<keyword evidence="5" id="KW-1185">Reference proteome</keyword>
<proteinExistence type="predicted"/>
<feature type="signal peptide" evidence="1">
    <location>
        <begin position="1"/>
        <end position="33"/>
    </location>
</feature>
<dbReference type="Gene3D" id="3.30.2080.10">
    <property type="entry name" value="GH92 mannosidase domain"/>
    <property type="match status" value="1"/>
</dbReference>
<evidence type="ECO:0000313" key="5">
    <source>
        <dbReference type="Proteomes" id="UP000803844"/>
    </source>
</evidence>
<dbReference type="InterPro" id="IPR008928">
    <property type="entry name" value="6-hairpin_glycosidase_sf"/>
</dbReference>
<protein>
    <submittedName>
        <fullName evidence="4">Family 92 glycoside hydrolase</fullName>
    </submittedName>
</protein>
<dbReference type="Proteomes" id="UP000803844">
    <property type="component" value="Unassembled WGS sequence"/>
</dbReference>
<keyword evidence="1" id="KW-0732">Signal</keyword>
<dbReference type="Gene3D" id="1.20.1610.10">
    <property type="entry name" value="alpha-1,2-mannosidases domains"/>
    <property type="match status" value="1"/>
</dbReference>
<dbReference type="GO" id="GO:0005634">
    <property type="term" value="C:nucleus"/>
    <property type="evidence" value="ECO:0007669"/>
    <property type="project" value="TreeGrafter"/>
</dbReference>
<dbReference type="PANTHER" id="PTHR12143:SF44">
    <property type="entry name" value="GLYCOSYL HYDROLASE FAMILY 92 DOMAIN-CONTAINING PROTEIN"/>
    <property type="match status" value="1"/>
</dbReference>
<dbReference type="SUPFAM" id="SSF48208">
    <property type="entry name" value="Six-hairpin glycosidases"/>
    <property type="match status" value="1"/>
</dbReference>
<dbReference type="GO" id="GO:0005829">
    <property type="term" value="C:cytosol"/>
    <property type="evidence" value="ECO:0007669"/>
    <property type="project" value="TreeGrafter"/>
</dbReference>
<organism evidence="4 5">
    <name type="scientific">Cryphonectria parasitica (strain ATCC 38755 / EP155)</name>
    <dbReference type="NCBI Taxonomy" id="660469"/>
    <lineage>
        <taxon>Eukaryota</taxon>
        <taxon>Fungi</taxon>
        <taxon>Dikarya</taxon>
        <taxon>Ascomycota</taxon>
        <taxon>Pezizomycotina</taxon>
        <taxon>Sordariomycetes</taxon>
        <taxon>Sordariomycetidae</taxon>
        <taxon>Diaporthales</taxon>
        <taxon>Cryphonectriaceae</taxon>
        <taxon>Cryphonectria-Endothia species complex</taxon>
        <taxon>Cryphonectria</taxon>
    </lineage>
</organism>
<dbReference type="AlphaFoldDB" id="A0A9P4YEL1"/>
<dbReference type="InterPro" id="IPR014718">
    <property type="entry name" value="GH-type_carb-bd"/>
</dbReference>
<dbReference type="PANTHER" id="PTHR12143">
    <property type="entry name" value="PEPTIDE N-GLYCANASE PNGASE -RELATED"/>
    <property type="match status" value="1"/>
</dbReference>
<dbReference type="GO" id="GO:0005975">
    <property type="term" value="P:carbohydrate metabolic process"/>
    <property type="evidence" value="ECO:0007669"/>
    <property type="project" value="InterPro"/>
</dbReference>
<evidence type="ECO:0000259" key="3">
    <source>
        <dbReference type="Pfam" id="PF17678"/>
    </source>
</evidence>
<dbReference type="InterPro" id="IPR012939">
    <property type="entry name" value="Glyco_hydro_92"/>
</dbReference>
<dbReference type="OrthoDB" id="449263at2759"/>
<feature type="chain" id="PRO_5040179396" evidence="1">
    <location>
        <begin position="34"/>
        <end position="928"/>
    </location>
</feature>